<proteinExistence type="predicted"/>
<dbReference type="AlphaFoldDB" id="A0A6B2L7U5"/>
<dbReference type="InterPro" id="IPR000219">
    <property type="entry name" value="DH_dom"/>
</dbReference>
<reference evidence="2" key="1">
    <citation type="journal article" date="2020" name="J. Eukaryot. Microbiol.">
        <title>De novo Sequencing, Assembly and Annotation of the Transcriptome for the Free-Living Testate Amoeba Arcella intermedia.</title>
        <authorList>
            <person name="Ribeiro G.M."/>
            <person name="Porfirio-Sousa A.L."/>
            <person name="Maurer-Alcala X.X."/>
            <person name="Katz L.A."/>
            <person name="Lahr D.J.G."/>
        </authorList>
    </citation>
    <scope>NUCLEOTIDE SEQUENCE</scope>
</reference>
<dbReference type="Pfam" id="PF00621">
    <property type="entry name" value="RhoGEF"/>
    <property type="match status" value="1"/>
</dbReference>
<organism evidence="2">
    <name type="scientific">Arcella intermedia</name>
    <dbReference type="NCBI Taxonomy" id="1963864"/>
    <lineage>
        <taxon>Eukaryota</taxon>
        <taxon>Amoebozoa</taxon>
        <taxon>Tubulinea</taxon>
        <taxon>Elardia</taxon>
        <taxon>Arcellinida</taxon>
        <taxon>Sphaerothecina</taxon>
        <taxon>Arcellidae</taxon>
        <taxon>Arcella</taxon>
    </lineage>
</organism>
<protein>
    <recommendedName>
        <fullName evidence="1">DH domain-containing protein</fullName>
    </recommendedName>
</protein>
<accession>A0A6B2L7U5</accession>
<evidence type="ECO:0000313" key="2">
    <source>
        <dbReference type="EMBL" id="NDV32980.1"/>
    </source>
</evidence>
<sequence>MRKARKTLQLIGEDNATNEKREFLIKEIYTTERNYYRDLTLTIELFRQPLLENKILDVETVDKIFSTAFLVIVEISATLLSQMEERLTATSYLNVQIGDIFQTMAGFLTNYTTYVNNYETAISTIREQQKLNIHFKEFKRETEKNRKCNNHTLEDFLISVIQRIPRYVLLLQDLLKHTNPNSKDFEQLEGAVKSLKGTATNINSEKKKYENMQRTIKVHQELDIDLPKGRSLSYEDELYEQNVPRKDRDTLKTRYRILVMTDCIFVVTYKFKQLQKLKKFPLAGSITPHPMDGTGVKVGSKFMYTSSLEKRKVLLSHLSELTSTLPL</sequence>
<dbReference type="PANTHER" id="PTHR12673:SF159">
    <property type="entry name" value="LD03170P"/>
    <property type="match status" value="1"/>
</dbReference>
<name>A0A6B2L7U5_9EUKA</name>
<dbReference type="EMBL" id="GIBP01004011">
    <property type="protein sequence ID" value="NDV32980.1"/>
    <property type="molecule type" value="Transcribed_RNA"/>
</dbReference>
<dbReference type="PANTHER" id="PTHR12673">
    <property type="entry name" value="FACIOGENITAL DYSPLASIA PROTEIN"/>
    <property type="match status" value="1"/>
</dbReference>
<dbReference type="Gene3D" id="1.20.900.10">
    <property type="entry name" value="Dbl homology (DH) domain"/>
    <property type="match status" value="1"/>
</dbReference>
<dbReference type="PROSITE" id="PS50010">
    <property type="entry name" value="DH_2"/>
    <property type="match status" value="1"/>
</dbReference>
<dbReference type="SMART" id="SM00325">
    <property type="entry name" value="RhoGEF"/>
    <property type="match status" value="1"/>
</dbReference>
<feature type="domain" description="DH" evidence="1">
    <location>
        <begin position="20"/>
        <end position="205"/>
    </location>
</feature>
<dbReference type="GO" id="GO:0005085">
    <property type="term" value="F:guanyl-nucleotide exchange factor activity"/>
    <property type="evidence" value="ECO:0007669"/>
    <property type="project" value="InterPro"/>
</dbReference>
<evidence type="ECO:0000259" key="1">
    <source>
        <dbReference type="PROSITE" id="PS50010"/>
    </source>
</evidence>
<dbReference type="CDD" id="cd00160">
    <property type="entry name" value="RhoGEF"/>
    <property type="match status" value="1"/>
</dbReference>
<dbReference type="GO" id="GO:0005737">
    <property type="term" value="C:cytoplasm"/>
    <property type="evidence" value="ECO:0007669"/>
    <property type="project" value="TreeGrafter"/>
</dbReference>
<dbReference type="InterPro" id="IPR051092">
    <property type="entry name" value="FYVE_RhoGEF_PH"/>
</dbReference>
<dbReference type="InterPro" id="IPR035899">
    <property type="entry name" value="DBL_dom_sf"/>
</dbReference>
<dbReference type="SUPFAM" id="SSF48065">
    <property type="entry name" value="DBL homology domain (DH-domain)"/>
    <property type="match status" value="1"/>
</dbReference>